<dbReference type="EMBL" id="LKET01000043">
    <property type="protein sequence ID" value="KPU43097.1"/>
    <property type="molecule type" value="Genomic_DNA"/>
</dbReference>
<evidence type="ECO:0000313" key="3">
    <source>
        <dbReference type="Proteomes" id="UP000050326"/>
    </source>
</evidence>
<organism evidence="2 3">
    <name type="scientific">Oxobacter pfennigii</name>
    <dbReference type="NCBI Taxonomy" id="36849"/>
    <lineage>
        <taxon>Bacteria</taxon>
        <taxon>Bacillati</taxon>
        <taxon>Bacillota</taxon>
        <taxon>Clostridia</taxon>
        <taxon>Eubacteriales</taxon>
        <taxon>Clostridiaceae</taxon>
        <taxon>Oxobacter</taxon>
    </lineage>
</organism>
<name>A0A0P8Y8N2_9CLOT</name>
<proteinExistence type="predicted"/>
<dbReference type="STRING" id="36849.OXPF_33470"/>
<evidence type="ECO:0000256" key="1">
    <source>
        <dbReference type="SAM" id="Phobius"/>
    </source>
</evidence>
<comment type="caution">
    <text evidence="2">The sequence shown here is derived from an EMBL/GenBank/DDBJ whole genome shotgun (WGS) entry which is preliminary data.</text>
</comment>
<reference evidence="2 3" key="1">
    <citation type="submission" date="2015-09" db="EMBL/GenBank/DDBJ databases">
        <title>Genome sequence of Oxobacter pfennigii DSM 3222.</title>
        <authorList>
            <person name="Poehlein A."/>
            <person name="Bengelsdorf F.R."/>
            <person name="Schiel-Bengelsdorf B."/>
            <person name="Duerre P."/>
            <person name="Daniel R."/>
        </authorList>
    </citation>
    <scope>NUCLEOTIDE SEQUENCE [LARGE SCALE GENOMIC DNA]</scope>
    <source>
        <strain evidence="2 3">DSM 3222</strain>
    </source>
</reference>
<accession>A0A0P8Y8N2</accession>
<keyword evidence="1" id="KW-0812">Transmembrane</keyword>
<sequence>MEKDKLDLKIRESLMDEAGSLKMSYELKKRIMDETVKKKSIYKKFRELMNTTVEIPIPPVMAAFLIIFFMTFWSFTATDRMKMDKTIKGYTSIKVINMGGIEVYQDIGGGESYEKDKD</sequence>
<feature type="transmembrane region" description="Helical" evidence="1">
    <location>
        <begin position="55"/>
        <end position="75"/>
    </location>
</feature>
<dbReference type="AlphaFoldDB" id="A0A0P8Y8N2"/>
<keyword evidence="3" id="KW-1185">Reference proteome</keyword>
<evidence type="ECO:0000313" key="2">
    <source>
        <dbReference type="EMBL" id="KPU43097.1"/>
    </source>
</evidence>
<dbReference type="RefSeq" id="WP_054876340.1">
    <property type="nucleotide sequence ID" value="NZ_LKET01000043.1"/>
</dbReference>
<dbReference type="Proteomes" id="UP000050326">
    <property type="component" value="Unassembled WGS sequence"/>
</dbReference>
<keyword evidence="1" id="KW-0472">Membrane</keyword>
<gene>
    <name evidence="2" type="ORF">OXPF_33470</name>
</gene>
<keyword evidence="1" id="KW-1133">Transmembrane helix</keyword>
<protein>
    <submittedName>
        <fullName evidence="2">Uncharacterized protein</fullName>
    </submittedName>
</protein>